<dbReference type="InterPro" id="IPR000719">
    <property type="entry name" value="Prot_kinase_dom"/>
</dbReference>
<dbReference type="Pfam" id="PF00582">
    <property type="entry name" value="Usp"/>
    <property type="match status" value="1"/>
</dbReference>
<dbReference type="EMBL" id="CAUOFW020004791">
    <property type="protein sequence ID" value="CAK9167270.1"/>
    <property type="molecule type" value="Genomic_DNA"/>
</dbReference>
<evidence type="ECO:0000256" key="5">
    <source>
        <dbReference type="PROSITE-ProRule" id="PRU10141"/>
    </source>
</evidence>
<dbReference type="GO" id="GO:0016301">
    <property type="term" value="F:kinase activity"/>
    <property type="evidence" value="ECO:0007669"/>
    <property type="project" value="UniProtKB-KW"/>
</dbReference>
<dbReference type="SMART" id="SM00220">
    <property type="entry name" value="S_TKc"/>
    <property type="match status" value="1"/>
</dbReference>
<evidence type="ECO:0000313" key="9">
    <source>
        <dbReference type="Proteomes" id="UP001642360"/>
    </source>
</evidence>
<dbReference type="PANTHER" id="PTHR47987">
    <property type="entry name" value="OS08G0249100 PROTEIN"/>
    <property type="match status" value="1"/>
</dbReference>
<reference evidence="8 9" key="1">
    <citation type="submission" date="2024-02" db="EMBL/GenBank/DDBJ databases">
        <authorList>
            <person name="Vignale AGUSTIN F."/>
            <person name="Sosa J E."/>
            <person name="Modenutti C."/>
        </authorList>
    </citation>
    <scope>NUCLEOTIDE SEQUENCE [LARGE SCALE GENOMIC DNA]</scope>
</reference>
<dbReference type="SUPFAM" id="SSF56112">
    <property type="entry name" value="Protein kinase-like (PK-like)"/>
    <property type="match status" value="1"/>
</dbReference>
<evidence type="ECO:0000259" key="7">
    <source>
        <dbReference type="PROSITE" id="PS50011"/>
    </source>
</evidence>
<dbReference type="FunFam" id="1.10.510.10:FF:000284">
    <property type="entry name" value="Putative receptor-like serine/threonine-protein kinase"/>
    <property type="match status" value="1"/>
</dbReference>
<feature type="region of interest" description="Disordered" evidence="6">
    <location>
        <begin position="1"/>
        <end position="25"/>
    </location>
</feature>
<keyword evidence="4 5" id="KW-0067">ATP-binding</keyword>
<evidence type="ECO:0000256" key="3">
    <source>
        <dbReference type="ARBA" id="ARBA00022777"/>
    </source>
</evidence>
<dbReference type="Gene3D" id="3.40.50.620">
    <property type="entry name" value="HUPs"/>
    <property type="match status" value="1"/>
</dbReference>
<dbReference type="InterPro" id="IPR006016">
    <property type="entry name" value="UspA"/>
</dbReference>
<evidence type="ECO:0000256" key="6">
    <source>
        <dbReference type="SAM" id="MobiDB-lite"/>
    </source>
</evidence>
<dbReference type="Gene3D" id="1.10.510.10">
    <property type="entry name" value="Transferase(Phosphotransferase) domain 1"/>
    <property type="match status" value="1"/>
</dbReference>
<keyword evidence="3" id="KW-0418">Kinase</keyword>
<name>A0ABC8TCY3_9AQUA</name>
<evidence type="ECO:0000256" key="4">
    <source>
        <dbReference type="ARBA" id="ARBA00022840"/>
    </source>
</evidence>
<gene>
    <name evidence="8" type="ORF">ILEXP_LOCUS36532</name>
</gene>
<feature type="compositionally biased region" description="Polar residues" evidence="6">
    <location>
        <begin position="1"/>
        <end position="10"/>
    </location>
</feature>
<dbReference type="Pfam" id="PF00069">
    <property type="entry name" value="Pkinase"/>
    <property type="match status" value="1"/>
</dbReference>
<keyword evidence="1" id="KW-0808">Transferase</keyword>
<feature type="domain" description="Protein kinase" evidence="7">
    <location>
        <begin position="381"/>
        <end position="658"/>
    </location>
</feature>
<dbReference type="CDD" id="cd00293">
    <property type="entry name" value="USP-like"/>
    <property type="match status" value="1"/>
</dbReference>
<dbReference type="FunFam" id="3.40.50.620:FF:000177">
    <property type="entry name" value="probable receptor-like serine/threonine-protein kinase At5g57670"/>
    <property type="match status" value="1"/>
</dbReference>
<dbReference type="InterPro" id="IPR011009">
    <property type="entry name" value="Kinase-like_dom_sf"/>
</dbReference>
<sequence length="723" mass="79964">MKLVGNTTLMESEESNDGGTTTGDGGGGAVVVVGVRLDSQSRELFTWALAKVARSGDRVFALHVLDPKTEKSKETLLSLVKTFDSVLAAYEGFCNLKQVDLKLKICRGSPVSKILVHEAKSFGTASLIVGTSRIHHTMQSSVSVAKYCVKHLSKNFSVVAVDNGKIVFQREATTSIVPDSQVFVVEDDDWKKNRVPSSHGLLSKIPKSNRRKILKKISLCSAPKTVLPEDSCNPKSLSRCGIENNSMALVPIKSQQLSKSKRGWELLRRFFLKTQKTSKQTSVKKIPLMQLVLKLPSRQSLVAVYPDQKQSIPEKNRCHSSSMDGEKEVIVQSGSDATSLPSYPAYCLNSVPEELEGFCELYSSIFRLFSYQELLLATSNFMPDNMIGKGGSSQVYRGCFPDGKEVAVKILKPSEDVLKQFFSEIEILTALQHKNVISLFGFCFEDNNLLLVYDFLSRGSLEENLHGNQENGNIFGWEHRYKVALGVAEALDYLHNGAPQPILHRDVKSSNILLLDDFEPLLSDFGLAMPASSSSCHVDCTDVAGTFGYLAPEYFMHGKMNEKIDVYAFGVVLLELLSGRKPIDNGNPKGQECLVMWAEPILKGKKVSQLLDPSFGGDYDHDQLEKMVLAASLCIKRAPQLRPQISLVLKLLLGETEITTWARQHVDVSHDVDAEQSPTNMQSFINLALLNVEDDSLSVSSTEQSISLEDYLKGRWSRSSSFA</sequence>
<dbReference type="AlphaFoldDB" id="A0ABC8TCY3"/>
<keyword evidence="9" id="KW-1185">Reference proteome</keyword>
<dbReference type="PROSITE" id="PS00107">
    <property type="entry name" value="PROTEIN_KINASE_ATP"/>
    <property type="match status" value="1"/>
</dbReference>
<dbReference type="InterPro" id="IPR046958">
    <property type="entry name" value="RBK1/2/STUNTED"/>
</dbReference>
<accession>A0ABC8TCY3</accession>
<dbReference type="InterPro" id="IPR017441">
    <property type="entry name" value="Protein_kinase_ATP_BS"/>
</dbReference>
<evidence type="ECO:0000256" key="2">
    <source>
        <dbReference type="ARBA" id="ARBA00022741"/>
    </source>
</evidence>
<evidence type="ECO:0000313" key="8">
    <source>
        <dbReference type="EMBL" id="CAK9167270.1"/>
    </source>
</evidence>
<keyword evidence="2 5" id="KW-0547">Nucleotide-binding</keyword>
<dbReference type="InterPro" id="IPR008271">
    <property type="entry name" value="Ser/Thr_kinase_AS"/>
</dbReference>
<comment type="caution">
    <text evidence="8">The sequence shown here is derived from an EMBL/GenBank/DDBJ whole genome shotgun (WGS) entry which is preliminary data.</text>
</comment>
<dbReference type="FunFam" id="3.30.200.20:FF:000268">
    <property type="entry name" value="probable receptor-like serine/threonine-protein kinase At5g57670"/>
    <property type="match status" value="1"/>
</dbReference>
<organism evidence="8 9">
    <name type="scientific">Ilex paraguariensis</name>
    <name type="common">yerba mate</name>
    <dbReference type="NCBI Taxonomy" id="185542"/>
    <lineage>
        <taxon>Eukaryota</taxon>
        <taxon>Viridiplantae</taxon>
        <taxon>Streptophyta</taxon>
        <taxon>Embryophyta</taxon>
        <taxon>Tracheophyta</taxon>
        <taxon>Spermatophyta</taxon>
        <taxon>Magnoliopsida</taxon>
        <taxon>eudicotyledons</taxon>
        <taxon>Gunneridae</taxon>
        <taxon>Pentapetalae</taxon>
        <taxon>asterids</taxon>
        <taxon>campanulids</taxon>
        <taxon>Aquifoliales</taxon>
        <taxon>Aquifoliaceae</taxon>
        <taxon>Ilex</taxon>
    </lineage>
</organism>
<dbReference type="PANTHER" id="PTHR47987:SF5">
    <property type="entry name" value="PROTEIN KINASE DOMAIN-CONTAINING PROTEIN"/>
    <property type="match status" value="1"/>
</dbReference>
<evidence type="ECO:0000256" key="1">
    <source>
        <dbReference type="ARBA" id="ARBA00022679"/>
    </source>
</evidence>
<dbReference type="Gene3D" id="3.30.200.20">
    <property type="entry name" value="Phosphorylase Kinase, domain 1"/>
    <property type="match status" value="1"/>
</dbReference>
<dbReference type="InterPro" id="IPR014729">
    <property type="entry name" value="Rossmann-like_a/b/a_fold"/>
</dbReference>
<dbReference type="GO" id="GO:0005524">
    <property type="term" value="F:ATP binding"/>
    <property type="evidence" value="ECO:0007669"/>
    <property type="project" value="UniProtKB-UniRule"/>
</dbReference>
<dbReference type="SUPFAM" id="SSF52402">
    <property type="entry name" value="Adenine nucleotide alpha hydrolases-like"/>
    <property type="match status" value="1"/>
</dbReference>
<proteinExistence type="predicted"/>
<feature type="binding site" evidence="5">
    <location>
        <position position="409"/>
    </location>
    <ligand>
        <name>ATP</name>
        <dbReference type="ChEBI" id="CHEBI:30616"/>
    </ligand>
</feature>
<dbReference type="Proteomes" id="UP001642360">
    <property type="component" value="Unassembled WGS sequence"/>
</dbReference>
<dbReference type="PROSITE" id="PS00108">
    <property type="entry name" value="PROTEIN_KINASE_ST"/>
    <property type="match status" value="1"/>
</dbReference>
<protein>
    <recommendedName>
        <fullName evidence="7">Protein kinase domain-containing protein</fullName>
    </recommendedName>
</protein>
<dbReference type="PROSITE" id="PS50011">
    <property type="entry name" value="PROTEIN_KINASE_DOM"/>
    <property type="match status" value="1"/>
</dbReference>